<dbReference type="Pfam" id="PF01399">
    <property type="entry name" value="PCI"/>
    <property type="match status" value="1"/>
</dbReference>
<dbReference type="SUPFAM" id="SSF46785">
    <property type="entry name" value="Winged helix' DNA-binding domain"/>
    <property type="match status" value="1"/>
</dbReference>
<dbReference type="InterPro" id="IPR000717">
    <property type="entry name" value="PCI_dom"/>
</dbReference>
<keyword evidence="2" id="KW-0647">Proteasome</keyword>
<dbReference type="AlphaFoldDB" id="A0A1E3PQ42"/>
<evidence type="ECO:0000256" key="1">
    <source>
        <dbReference type="ARBA" id="ARBA00006397"/>
    </source>
</evidence>
<dbReference type="PANTHER" id="PTHR10855">
    <property type="entry name" value="26S PROTEASOME NON-ATPASE REGULATORY SUBUNIT 12/COP9 SIGNALOSOME COMPLEX SUBUNIT 4"/>
    <property type="match status" value="1"/>
</dbReference>
<dbReference type="InterPro" id="IPR054559">
    <property type="entry name" value="PSMD12-CSN4-like_N"/>
</dbReference>
<evidence type="ECO:0000313" key="4">
    <source>
        <dbReference type="EMBL" id="ODQ66957.1"/>
    </source>
</evidence>
<name>A0A1E3PQ42_9ASCO</name>
<dbReference type="PANTHER" id="PTHR10855:SF1">
    <property type="entry name" value="26S PROTEASOME NON-ATPASE REGULATORY SUBUNIT 12"/>
    <property type="match status" value="1"/>
</dbReference>
<protein>
    <submittedName>
        <fullName evidence="4">PCI-domain-containing protein</fullName>
    </submittedName>
</protein>
<dbReference type="InterPro" id="IPR040134">
    <property type="entry name" value="PSMD12/CSN4"/>
</dbReference>
<dbReference type="GO" id="GO:0008541">
    <property type="term" value="C:proteasome regulatory particle, lid subcomplex"/>
    <property type="evidence" value="ECO:0007669"/>
    <property type="project" value="TreeGrafter"/>
</dbReference>
<dbReference type="OrthoDB" id="268763at2759"/>
<feature type="domain" description="PCI" evidence="3">
    <location>
        <begin position="234"/>
        <end position="406"/>
    </location>
</feature>
<dbReference type="Pfam" id="PF18098">
    <property type="entry name" value="RPN5_C"/>
    <property type="match status" value="1"/>
</dbReference>
<accession>A0A1E3PQ42</accession>
<dbReference type="Pfam" id="PF22241">
    <property type="entry name" value="PSMD12-CSN4_N"/>
    <property type="match status" value="1"/>
</dbReference>
<dbReference type="EMBL" id="KV454407">
    <property type="protein sequence ID" value="ODQ66957.1"/>
    <property type="molecule type" value="Genomic_DNA"/>
</dbReference>
<evidence type="ECO:0000256" key="2">
    <source>
        <dbReference type="ARBA" id="ARBA00022942"/>
    </source>
</evidence>
<dbReference type="GO" id="GO:0005737">
    <property type="term" value="C:cytoplasm"/>
    <property type="evidence" value="ECO:0007669"/>
    <property type="project" value="TreeGrafter"/>
</dbReference>
<reference evidence="4 5" key="1">
    <citation type="journal article" date="2016" name="Proc. Natl. Acad. Sci. U.S.A.">
        <title>Comparative genomics of biotechnologically important yeasts.</title>
        <authorList>
            <person name="Riley R."/>
            <person name="Haridas S."/>
            <person name="Wolfe K.H."/>
            <person name="Lopes M.R."/>
            <person name="Hittinger C.T."/>
            <person name="Goeker M."/>
            <person name="Salamov A.A."/>
            <person name="Wisecaver J.H."/>
            <person name="Long T.M."/>
            <person name="Calvey C.H."/>
            <person name="Aerts A.L."/>
            <person name="Barry K.W."/>
            <person name="Choi C."/>
            <person name="Clum A."/>
            <person name="Coughlan A.Y."/>
            <person name="Deshpande S."/>
            <person name="Douglass A.P."/>
            <person name="Hanson S.J."/>
            <person name="Klenk H.-P."/>
            <person name="LaButti K.M."/>
            <person name="Lapidus A."/>
            <person name="Lindquist E.A."/>
            <person name="Lipzen A.M."/>
            <person name="Meier-Kolthoff J.P."/>
            <person name="Ohm R.A."/>
            <person name="Otillar R.P."/>
            <person name="Pangilinan J.L."/>
            <person name="Peng Y."/>
            <person name="Rokas A."/>
            <person name="Rosa C.A."/>
            <person name="Scheuner C."/>
            <person name="Sibirny A.A."/>
            <person name="Slot J.C."/>
            <person name="Stielow J.B."/>
            <person name="Sun H."/>
            <person name="Kurtzman C.P."/>
            <person name="Blackwell M."/>
            <person name="Grigoriev I.V."/>
            <person name="Jeffries T.W."/>
        </authorList>
    </citation>
    <scope>NUCLEOTIDE SEQUENCE [LARGE SCALE GENOMIC DNA]</scope>
    <source>
        <strain evidence="4 5">DSM 6958</strain>
    </source>
</reference>
<dbReference type="InterPro" id="IPR036390">
    <property type="entry name" value="WH_DNA-bd_sf"/>
</dbReference>
<keyword evidence="5" id="KW-1185">Reference proteome</keyword>
<organism evidence="4 5">
    <name type="scientific">Nadsonia fulvescens var. elongata DSM 6958</name>
    <dbReference type="NCBI Taxonomy" id="857566"/>
    <lineage>
        <taxon>Eukaryota</taxon>
        <taxon>Fungi</taxon>
        <taxon>Dikarya</taxon>
        <taxon>Ascomycota</taxon>
        <taxon>Saccharomycotina</taxon>
        <taxon>Dipodascomycetes</taxon>
        <taxon>Dipodascales</taxon>
        <taxon>Dipodascales incertae sedis</taxon>
        <taxon>Nadsonia</taxon>
    </lineage>
</organism>
<proteinExistence type="inferred from homology"/>
<sequence length="445" mass="51727">MSDESLIKAEKDFTHTLDAQFPEIDQIVKTDAAQGLERLLLLEKQVRQASDLVSSKRVLTKIIHLFKQTHDWKLMNEQVQLLSKKHGQLKVAITHMIQEVIDILDSIPELDTKIETIENIRTVTEGKIFVEVERARVSRTLAHIKQEQGDVAEATKILCELQVETYGSMDHREKTEFILEQVELCLKIGDYTQALILSRKIMPRTLNKEDLQDLKLRYYELRIEISLEKNDYLDICQHYQAIYSLPCIANDEVKWKEALSNIVHYIILAPYDNLQSDLINKIALDPRLPKLTLHHELVKNFTAYELMRWPKVKEIYGSQLRASTVFDTSKPSGQQHWRDLRMRVIEHNIRVVCKYYTRIRISRLNTLLDLSEKETEDCISKLVTQGTIFAKINRPQRIVNFSKPKDSNEILNEWSNNISTLLGHVETIGHLITKEEMMNGIKSSS</sequence>
<evidence type="ECO:0000313" key="5">
    <source>
        <dbReference type="Proteomes" id="UP000095009"/>
    </source>
</evidence>
<dbReference type="InterPro" id="IPR040896">
    <property type="entry name" value="RPN5_C"/>
</dbReference>
<gene>
    <name evidence="4" type="ORF">NADFUDRAFT_49407</name>
</gene>
<dbReference type="Proteomes" id="UP000095009">
    <property type="component" value="Unassembled WGS sequence"/>
</dbReference>
<dbReference type="GO" id="GO:0005634">
    <property type="term" value="C:nucleus"/>
    <property type="evidence" value="ECO:0007669"/>
    <property type="project" value="UniProtKB-ARBA"/>
</dbReference>
<dbReference type="STRING" id="857566.A0A1E3PQ42"/>
<dbReference type="SMART" id="SM00088">
    <property type="entry name" value="PINT"/>
    <property type="match status" value="1"/>
</dbReference>
<dbReference type="InterPro" id="IPR036388">
    <property type="entry name" value="WH-like_DNA-bd_sf"/>
</dbReference>
<dbReference type="PROSITE" id="PS50250">
    <property type="entry name" value="PCI"/>
    <property type="match status" value="1"/>
</dbReference>
<dbReference type="Gene3D" id="1.10.10.10">
    <property type="entry name" value="Winged helix-like DNA-binding domain superfamily/Winged helix DNA-binding domain"/>
    <property type="match status" value="1"/>
</dbReference>
<comment type="similarity">
    <text evidence="1">Belongs to the proteasome subunit p55 family.</text>
</comment>
<dbReference type="FunFam" id="1.10.10.10:FF:000070">
    <property type="entry name" value="26S proteasome non-ATPase regulatory subunit 12"/>
    <property type="match status" value="1"/>
</dbReference>
<evidence type="ECO:0000259" key="3">
    <source>
        <dbReference type="PROSITE" id="PS50250"/>
    </source>
</evidence>